<dbReference type="STRING" id="454136.NIES2119_12060"/>
<accession>A0A1U7IKX7</accession>
<evidence type="ECO:0000256" key="1">
    <source>
        <dbReference type="SAM" id="SignalP"/>
    </source>
</evidence>
<feature type="signal peptide" evidence="1">
    <location>
        <begin position="1"/>
        <end position="21"/>
    </location>
</feature>
<organism evidence="2 3">
    <name type="scientific">[Phormidium ambiguum] IAM M-71</name>
    <dbReference type="NCBI Taxonomy" id="454136"/>
    <lineage>
        <taxon>Bacteria</taxon>
        <taxon>Bacillati</taxon>
        <taxon>Cyanobacteriota</taxon>
        <taxon>Cyanophyceae</taxon>
        <taxon>Oscillatoriophycideae</taxon>
        <taxon>Aerosakkonematales</taxon>
        <taxon>Aerosakkonemataceae</taxon>
        <taxon>Floridanema</taxon>
    </lineage>
</organism>
<dbReference type="AlphaFoldDB" id="A0A1U7IKX7"/>
<feature type="chain" id="PRO_5013046985" evidence="1">
    <location>
        <begin position="22"/>
        <end position="152"/>
    </location>
</feature>
<sequence>MPKKMQFLMGFATFLTIANLALLPESIAQNSQSNFAGRGVASGSIFNRGRNANVSLTTNRDNFGFEMAETSGNRGRIQYRGSIIRRSNSSNNSRSFTLDGRVQTFTSSTNLRPINNTTGTCQIEVFDSRVISSTCRTVSSDSTTRFMGLEQF</sequence>
<dbReference type="OrthoDB" id="572905at2"/>
<dbReference type="RefSeq" id="WP_073593718.1">
    <property type="nucleotide sequence ID" value="NZ_MRCE01000010.1"/>
</dbReference>
<comment type="caution">
    <text evidence="2">The sequence shown here is derived from an EMBL/GenBank/DDBJ whole genome shotgun (WGS) entry which is preliminary data.</text>
</comment>
<protein>
    <submittedName>
        <fullName evidence="2">Uncharacterized protein</fullName>
    </submittedName>
</protein>
<reference evidence="2 3" key="1">
    <citation type="submission" date="2016-11" db="EMBL/GenBank/DDBJ databases">
        <title>Draft Genome Sequences of Nine Cyanobacterial Strains from Diverse Habitats.</title>
        <authorList>
            <person name="Zhu T."/>
            <person name="Hou S."/>
            <person name="Lu X."/>
            <person name="Hess W.R."/>
        </authorList>
    </citation>
    <scope>NUCLEOTIDE SEQUENCE [LARGE SCALE GENOMIC DNA]</scope>
    <source>
        <strain evidence="2 3">IAM M-71</strain>
    </source>
</reference>
<dbReference type="EMBL" id="MRCE01000010">
    <property type="protein sequence ID" value="OKH37877.1"/>
    <property type="molecule type" value="Genomic_DNA"/>
</dbReference>
<evidence type="ECO:0000313" key="2">
    <source>
        <dbReference type="EMBL" id="OKH37877.1"/>
    </source>
</evidence>
<evidence type="ECO:0000313" key="3">
    <source>
        <dbReference type="Proteomes" id="UP000185860"/>
    </source>
</evidence>
<proteinExistence type="predicted"/>
<name>A0A1U7IKX7_9CYAN</name>
<gene>
    <name evidence="2" type="ORF">NIES2119_12060</name>
</gene>
<keyword evidence="1" id="KW-0732">Signal</keyword>
<dbReference type="Proteomes" id="UP000185860">
    <property type="component" value="Unassembled WGS sequence"/>
</dbReference>